<proteinExistence type="predicted"/>
<dbReference type="PANTHER" id="PTHR35788:SF1">
    <property type="entry name" value="EXPORTED PROTEIN"/>
    <property type="match status" value="1"/>
</dbReference>
<feature type="compositionally biased region" description="Pro residues" evidence="1">
    <location>
        <begin position="408"/>
        <end position="425"/>
    </location>
</feature>
<evidence type="ECO:0000256" key="1">
    <source>
        <dbReference type="SAM" id="MobiDB-lite"/>
    </source>
</evidence>
<dbReference type="InterPro" id="IPR007391">
    <property type="entry name" value="Vancomycin_resist_VanW"/>
</dbReference>
<accession>A0A1F5NCX9</accession>
<dbReference type="Pfam" id="PF04294">
    <property type="entry name" value="VanW"/>
    <property type="match status" value="1"/>
</dbReference>
<name>A0A1F5NCX9_9BACT</name>
<dbReference type="Proteomes" id="UP000176547">
    <property type="component" value="Unassembled WGS sequence"/>
</dbReference>
<feature type="region of interest" description="Disordered" evidence="1">
    <location>
        <begin position="407"/>
        <end position="433"/>
    </location>
</feature>
<organism evidence="2 3">
    <name type="scientific">Candidatus Doudnabacteria bacterium RIFCSPHIGHO2_01_52_17</name>
    <dbReference type="NCBI Taxonomy" id="1817820"/>
    <lineage>
        <taxon>Bacteria</taxon>
        <taxon>Candidatus Doudnaibacteriota</taxon>
    </lineage>
</organism>
<dbReference type="AlphaFoldDB" id="A0A1F5NCX9"/>
<evidence type="ECO:0000313" key="3">
    <source>
        <dbReference type="Proteomes" id="UP000176547"/>
    </source>
</evidence>
<evidence type="ECO:0000313" key="2">
    <source>
        <dbReference type="EMBL" id="OGE75412.1"/>
    </source>
</evidence>
<dbReference type="InterPro" id="IPR052913">
    <property type="entry name" value="Glycopeptide_resist_protein"/>
</dbReference>
<protein>
    <recommendedName>
        <fullName evidence="4">Peptidoglycan binding domain-containing protein</fullName>
    </recommendedName>
</protein>
<comment type="caution">
    <text evidence="2">The sequence shown here is derived from an EMBL/GenBank/DDBJ whole genome shotgun (WGS) entry which is preliminary data.</text>
</comment>
<dbReference type="PANTHER" id="PTHR35788">
    <property type="entry name" value="EXPORTED PROTEIN-RELATED"/>
    <property type="match status" value="1"/>
</dbReference>
<evidence type="ECO:0008006" key="4">
    <source>
        <dbReference type="Google" id="ProtNLM"/>
    </source>
</evidence>
<gene>
    <name evidence="2" type="ORF">A3K06_02365</name>
</gene>
<sequence length="433" mass="47041">MVKKLIFIFALCLIAEALMFTSVLGGFKRAQALPAESQTSPPASPIPLDQAESLVLVNENYRQPLTPDELASLAPTDSWEKTPQEALGGYLLQAVGGRQGSWKRQVNFNEQSAAEVILALEKAVNRPVQNAQLIVADSRATTFAPHLAGQILDLGATRQVLLRGLRDGEDEIALPVVRESPATRLADLNDLGIRELLVRGQTDFSGSSASRIQNVKVGASQYRGLIIPKGAEFSFNDNLGPIDAAHGYRPELVIKPEGTVPEFGGGLCQVSSTAFRAAFFAGLPITQRRNHSYAVAYYEWISDDRPRAAGLDATIYPGAQDLKFVNDTPGAILIWTSLEGTRLYFDFYGTPDGRKVAMEGPEIYDRRASGALKAKVVRTIESATGEIQELMLNSNYVSPNLFPRVFEYPPPVPPPTPPPESPAPAPEQTTNEI</sequence>
<reference evidence="2 3" key="1">
    <citation type="journal article" date="2016" name="Nat. Commun.">
        <title>Thousands of microbial genomes shed light on interconnected biogeochemical processes in an aquifer system.</title>
        <authorList>
            <person name="Anantharaman K."/>
            <person name="Brown C.T."/>
            <person name="Hug L.A."/>
            <person name="Sharon I."/>
            <person name="Castelle C.J."/>
            <person name="Probst A.J."/>
            <person name="Thomas B.C."/>
            <person name="Singh A."/>
            <person name="Wilkins M.J."/>
            <person name="Karaoz U."/>
            <person name="Brodie E.L."/>
            <person name="Williams K.H."/>
            <person name="Hubbard S.S."/>
            <person name="Banfield J.F."/>
        </authorList>
    </citation>
    <scope>NUCLEOTIDE SEQUENCE [LARGE SCALE GENOMIC DNA]</scope>
</reference>
<dbReference type="EMBL" id="MFEG01000030">
    <property type="protein sequence ID" value="OGE75412.1"/>
    <property type="molecule type" value="Genomic_DNA"/>
</dbReference>